<dbReference type="InterPro" id="IPR003594">
    <property type="entry name" value="HATPase_dom"/>
</dbReference>
<dbReference type="FunFam" id="1.10.287.130:FF:000001">
    <property type="entry name" value="Two-component sensor histidine kinase"/>
    <property type="match status" value="1"/>
</dbReference>
<keyword evidence="8" id="KW-0472">Membrane</keyword>
<dbReference type="InterPro" id="IPR035965">
    <property type="entry name" value="PAS-like_dom_sf"/>
</dbReference>
<dbReference type="InterPro" id="IPR029016">
    <property type="entry name" value="GAF-like_dom_sf"/>
</dbReference>
<dbReference type="AlphaFoldDB" id="A0A7Y2K3B6"/>
<dbReference type="Proteomes" id="UP000533905">
    <property type="component" value="Unassembled WGS sequence"/>
</dbReference>
<dbReference type="Gene3D" id="3.30.450.20">
    <property type="entry name" value="PAS domain"/>
    <property type="match status" value="1"/>
</dbReference>
<dbReference type="InterPro" id="IPR004358">
    <property type="entry name" value="Sig_transdc_His_kin-like_C"/>
</dbReference>
<dbReference type="Gene3D" id="1.10.287.130">
    <property type="match status" value="1"/>
</dbReference>
<dbReference type="SUPFAM" id="SSF55874">
    <property type="entry name" value="ATPase domain of HSP90 chaperone/DNA topoisomerase II/histidine kinase"/>
    <property type="match status" value="1"/>
</dbReference>
<dbReference type="GO" id="GO:0000155">
    <property type="term" value="F:phosphorelay sensor kinase activity"/>
    <property type="evidence" value="ECO:0007669"/>
    <property type="project" value="InterPro"/>
</dbReference>
<keyword evidence="5" id="KW-0808">Transferase</keyword>
<keyword evidence="13" id="KW-1185">Reference proteome</keyword>
<dbReference type="SMART" id="SM00387">
    <property type="entry name" value="HATPase_c"/>
    <property type="match status" value="1"/>
</dbReference>
<dbReference type="SUPFAM" id="SSF55785">
    <property type="entry name" value="PYP-like sensor domain (PAS domain)"/>
    <property type="match status" value="1"/>
</dbReference>
<organism evidence="12 13">
    <name type="scientific">Telluria aromaticivorans</name>
    <dbReference type="NCBI Taxonomy" id="2725995"/>
    <lineage>
        <taxon>Bacteria</taxon>
        <taxon>Pseudomonadati</taxon>
        <taxon>Pseudomonadota</taxon>
        <taxon>Betaproteobacteria</taxon>
        <taxon>Burkholderiales</taxon>
        <taxon>Oxalobacteraceae</taxon>
        <taxon>Telluria group</taxon>
        <taxon>Telluria</taxon>
    </lineage>
</organism>
<reference evidence="12 13" key="1">
    <citation type="submission" date="2020-04" db="EMBL/GenBank/DDBJ databases">
        <title>Massilia sp. nov., a cold adapted bacteria isolated from Arctic soil.</title>
        <authorList>
            <person name="Son J."/>
            <person name="Ka J.-O."/>
        </authorList>
    </citation>
    <scope>NUCLEOTIDE SEQUENCE [LARGE SCALE GENOMIC DNA]</scope>
    <source>
        <strain evidence="12 13">ML15P13</strain>
    </source>
</reference>
<dbReference type="Gene3D" id="3.40.50.2300">
    <property type="match status" value="1"/>
</dbReference>
<dbReference type="Pfam" id="PF00072">
    <property type="entry name" value="Response_reg"/>
    <property type="match status" value="1"/>
</dbReference>
<dbReference type="Pfam" id="PF00512">
    <property type="entry name" value="HisKA"/>
    <property type="match status" value="1"/>
</dbReference>
<feature type="domain" description="Histidine kinase" evidence="10">
    <location>
        <begin position="321"/>
        <end position="539"/>
    </location>
</feature>
<dbReference type="SMART" id="SM00065">
    <property type="entry name" value="GAF"/>
    <property type="match status" value="1"/>
</dbReference>
<evidence type="ECO:0000256" key="7">
    <source>
        <dbReference type="ARBA" id="ARBA00023012"/>
    </source>
</evidence>
<dbReference type="SUPFAM" id="SSF52172">
    <property type="entry name" value="CheY-like"/>
    <property type="match status" value="1"/>
</dbReference>
<feature type="domain" description="Response regulatory" evidence="11">
    <location>
        <begin position="562"/>
        <end position="678"/>
    </location>
</feature>
<dbReference type="Gene3D" id="3.30.565.10">
    <property type="entry name" value="Histidine kinase-like ATPase, C-terminal domain"/>
    <property type="match status" value="1"/>
</dbReference>
<proteinExistence type="predicted"/>
<dbReference type="PANTHER" id="PTHR43547:SF2">
    <property type="entry name" value="HYBRID SIGNAL TRANSDUCTION HISTIDINE KINASE C"/>
    <property type="match status" value="1"/>
</dbReference>
<dbReference type="Pfam" id="PF01590">
    <property type="entry name" value="GAF"/>
    <property type="match status" value="1"/>
</dbReference>
<dbReference type="GO" id="GO:0005886">
    <property type="term" value="C:plasma membrane"/>
    <property type="evidence" value="ECO:0007669"/>
    <property type="project" value="UniProtKB-SubCell"/>
</dbReference>
<dbReference type="PROSITE" id="PS50109">
    <property type="entry name" value="HIS_KIN"/>
    <property type="match status" value="1"/>
</dbReference>
<dbReference type="Gene3D" id="3.30.450.40">
    <property type="match status" value="1"/>
</dbReference>
<dbReference type="EC" id="2.7.13.3" evidence="3"/>
<evidence type="ECO:0000259" key="11">
    <source>
        <dbReference type="PROSITE" id="PS50110"/>
    </source>
</evidence>
<comment type="caution">
    <text evidence="12">The sequence shown here is derived from an EMBL/GenBank/DDBJ whole genome shotgun (WGS) entry which is preliminary data.</text>
</comment>
<dbReference type="InterPro" id="IPR001789">
    <property type="entry name" value="Sig_transdc_resp-reg_receiver"/>
</dbReference>
<evidence type="ECO:0000256" key="4">
    <source>
        <dbReference type="ARBA" id="ARBA00022553"/>
    </source>
</evidence>
<feature type="modified residue" description="4-aspartylphosphate" evidence="9">
    <location>
        <position position="611"/>
    </location>
</feature>
<evidence type="ECO:0000313" key="13">
    <source>
        <dbReference type="Proteomes" id="UP000533905"/>
    </source>
</evidence>
<evidence type="ECO:0000256" key="2">
    <source>
        <dbReference type="ARBA" id="ARBA00004429"/>
    </source>
</evidence>
<dbReference type="FunFam" id="3.30.565.10:FF:000006">
    <property type="entry name" value="Sensor histidine kinase WalK"/>
    <property type="match status" value="1"/>
</dbReference>
<keyword evidence="6" id="KW-0418">Kinase</keyword>
<dbReference type="PRINTS" id="PR00344">
    <property type="entry name" value="BCTRLSENSOR"/>
</dbReference>
<keyword evidence="4 9" id="KW-0597">Phosphoprotein</keyword>
<evidence type="ECO:0000256" key="8">
    <source>
        <dbReference type="ARBA" id="ARBA00023136"/>
    </source>
</evidence>
<protein>
    <recommendedName>
        <fullName evidence="3">histidine kinase</fullName>
        <ecNumber evidence="3">2.7.13.3</ecNumber>
    </recommendedName>
</protein>
<evidence type="ECO:0000256" key="3">
    <source>
        <dbReference type="ARBA" id="ARBA00012438"/>
    </source>
</evidence>
<dbReference type="InterPro" id="IPR011006">
    <property type="entry name" value="CheY-like_superfamily"/>
</dbReference>
<dbReference type="InterPro" id="IPR003661">
    <property type="entry name" value="HisK_dim/P_dom"/>
</dbReference>
<accession>A0A7Y2K3B6</accession>
<evidence type="ECO:0000259" key="10">
    <source>
        <dbReference type="PROSITE" id="PS50109"/>
    </source>
</evidence>
<dbReference type="CDD" id="cd17580">
    <property type="entry name" value="REC_2_DhkD-like"/>
    <property type="match status" value="1"/>
</dbReference>
<name>A0A7Y2K3B6_9BURK</name>
<evidence type="ECO:0000256" key="5">
    <source>
        <dbReference type="ARBA" id="ARBA00022679"/>
    </source>
</evidence>
<dbReference type="Pfam" id="PF08448">
    <property type="entry name" value="PAS_4"/>
    <property type="match status" value="1"/>
</dbReference>
<dbReference type="SUPFAM" id="SSF55781">
    <property type="entry name" value="GAF domain-like"/>
    <property type="match status" value="1"/>
</dbReference>
<dbReference type="PROSITE" id="PS50110">
    <property type="entry name" value="RESPONSE_REGULATORY"/>
    <property type="match status" value="1"/>
</dbReference>
<dbReference type="SMART" id="SM00448">
    <property type="entry name" value="REC"/>
    <property type="match status" value="1"/>
</dbReference>
<dbReference type="InterPro" id="IPR003018">
    <property type="entry name" value="GAF"/>
</dbReference>
<evidence type="ECO:0000256" key="1">
    <source>
        <dbReference type="ARBA" id="ARBA00000085"/>
    </source>
</evidence>
<sequence>MPTDSPKPGTVPETAFEPAAMFRAFFDQGTHSAAILAPDGTVLDANRRALEPWNAEASDVAGRKFWDCMWWEGEPAAAGAVRAGAGQAAAGEVFRCHLPYHRPGQGGRFADVVISPLRAADGSIAMLSAIGADATERRRAAERLRLLDAIGEATRIAADPKAILDGATRLLGEHLGATRVAYADLEPDNDRFTIRHDWTAPGEASTVGVYSLDLFGSRAASNMRAGRTLLIGDVDTEIAQDDGAAMFNAIGIKAIICCPLVKQGSLVAMMAVHQRDPRAWAPGDVALVDAVVERCWAHVERVRSTEALRAADRHKSEFLATLAHELRNPLAPIRNGLDLLRMSADKPAVMATVRQMMERQVGHMVHLVNDLLDVARVSTGKVVLRLERTDLQSVVGSAVETSLPLVEAAGHGLELRLPDAPVWLDVDLVRMSQVLSNLLSNAAKYTPGGGRITVEGALEGSEVVIRVRDTGIGIPQEAMGSIFDMFTQVSRSLDRSKGGLGIGLSLVRHLVGLHGGTVAAASAGPGQGSTFTIRLPAAAGARSAMEARAAGGGASVVTGALEILVADDNVDAADSLAALLRAGGHRVRTVYDGEQAVRAARACPPQLAFLDIGMPRMDGYATARAMRAEPGLAGLRLVALTGWGAQEDRARSREAGFDHHLLKPAAPEELAAILAAVQT</sequence>
<dbReference type="InterPro" id="IPR005467">
    <property type="entry name" value="His_kinase_dom"/>
</dbReference>
<dbReference type="InterPro" id="IPR036890">
    <property type="entry name" value="HATPase_C_sf"/>
</dbReference>
<dbReference type="SUPFAM" id="SSF47384">
    <property type="entry name" value="Homodimeric domain of signal transducing histidine kinase"/>
    <property type="match status" value="1"/>
</dbReference>
<dbReference type="PANTHER" id="PTHR43547">
    <property type="entry name" value="TWO-COMPONENT HISTIDINE KINASE"/>
    <property type="match status" value="1"/>
</dbReference>
<dbReference type="SMART" id="SM00388">
    <property type="entry name" value="HisKA"/>
    <property type="match status" value="1"/>
</dbReference>
<dbReference type="RefSeq" id="WP_171088607.1">
    <property type="nucleotide sequence ID" value="NZ_JABAIV010000016.1"/>
</dbReference>
<dbReference type="Pfam" id="PF02518">
    <property type="entry name" value="HATPase_c"/>
    <property type="match status" value="1"/>
</dbReference>
<dbReference type="CDD" id="cd00082">
    <property type="entry name" value="HisKA"/>
    <property type="match status" value="1"/>
</dbReference>
<dbReference type="EMBL" id="JABAIV010000016">
    <property type="protein sequence ID" value="NNG25821.1"/>
    <property type="molecule type" value="Genomic_DNA"/>
</dbReference>
<keyword evidence="7" id="KW-0902">Two-component regulatory system</keyword>
<comment type="subcellular location">
    <subcellularLocation>
        <location evidence="2">Cell inner membrane</location>
        <topology evidence="2">Multi-pass membrane protein</topology>
    </subcellularLocation>
</comment>
<comment type="catalytic activity">
    <reaction evidence="1">
        <text>ATP + protein L-histidine = ADP + protein N-phospho-L-histidine.</text>
        <dbReference type="EC" id="2.7.13.3"/>
    </reaction>
</comment>
<gene>
    <name evidence="12" type="ORF">HGB41_22820</name>
</gene>
<evidence type="ECO:0000313" key="12">
    <source>
        <dbReference type="EMBL" id="NNG25821.1"/>
    </source>
</evidence>
<evidence type="ECO:0000256" key="9">
    <source>
        <dbReference type="PROSITE-ProRule" id="PRU00169"/>
    </source>
</evidence>
<dbReference type="InterPro" id="IPR013656">
    <property type="entry name" value="PAS_4"/>
</dbReference>
<evidence type="ECO:0000256" key="6">
    <source>
        <dbReference type="ARBA" id="ARBA00022777"/>
    </source>
</evidence>
<dbReference type="InterPro" id="IPR036097">
    <property type="entry name" value="HisK_dim/P_sf"/>
</dbReference>